<gene>
    <name evidence="4" type="primary">ORF58</name>
</gene>
<evidence type="ECO:0000313" key="10">
    <source>
        <dbReference type="EMBL" id="ALH45270.1"/>
    </source>
</evidence>
<evidence type="ECO:0000256" key="1">
    <source>
        <dbReference type="ARBA" id="ARBA00008716"/>
    </source>
</evidence>
<dbReference type="EMBL" id="MT510668">
    <property type="protein sequence ID" value="QLI56181.1"/>
    <property type="molecule type" value="Genomic_DNA"/>
</dbReference>
<evidence type="ECO:0000313" key="14">
    <source>
        <dbReference type="EMBL" id="QLI56181.1"/>
    </source>
</evidence>
<feature type="transmembrane region" description="Helical" evidence="2">
    <location>
        <begin position="249"/>
        <end position="266"/>
    </location>
</feature>
<evidence type="ECO:0000313" key="9">
    <source>
        <dbReference type="EMBL" id="ALH45182.1"/>
    </source>
</evidence>
<feature type="transmembrane region" description="Helical" evidence="2">
    <location>
        <begin position="133"/>
        <end position="151"/>
    </location>
</feature>
<feature type="transmembrane region" description="Helical" evidence="2">
    <location>
        <begin position="78"/>
        <end position="97"/>
    </location>
</feature>
<dbReference type="EMBL" id="KT271462">
    <property type="protein sequence ID" value="ALH45008.1"/>
    <property type="molecule type" value="Genomic_DNA"/>
</dbReference>
<evidence type="ECO:0000313" key="13">
    <source>
        <dbReference type="EMBL" id="QLI56091.1"/>
    </source>
</evidence>
<dbReference type="EMBL" id="MT510666">
    <property type="protein sequence ID" value="QLI56003.1"/>
    <property type="molecule type" value="Genomic_DNA"/>
</dbReference>
<feature type="transmembrane region" description="Helical" evidence="2">
    <location>
        <begin position="271"/>
        <end position="289"/>
    </location>
</feature>
<feature type="transmembrane region" description="Helical" evidence="2">
    <location>
        <begin position="12"/>
        <end position="35"/>
    </location>
</feature>
<feature type="transmembrane region" description="Helical" evidence="2">
    <location>
        <begin position="334"/>
        <end position="352"/>
    </location>
</feature>
<evidence type="ECO:0000313" key="6">
    <source>
        <dbReference type="EMBL" id="ALH44744.1"/>
    </source>
</evidence>
<evidence type="ECO:0000313" key="12">
    <source>
        <dbReference type="EMBL" id="QLI56003.1"/>
    </source>
</evidence>
<dbReference type="EMBL" id="MT510669">
    <property type="protein sequence ID" value="QLI56270.1"/>
    <property type="molecule type" value="Genomic_DNA"/>
</dbReference>
<evidence type="ECO:0000313" key="7">
    <source>
        <dbReference type="EMBL" id="ALH44832.1"/>
    </source>
</evidence>
<accession>A0A0N9RV21</accession>
<reference evidence="4" key="1">
    <citation type="journal article" date="2015" name="J. Virol.">
        <title>Whole-Genome Sequencing of Kaposi's Sarcoma-Associated Herpesvirus from Zambian Kaposi's Sarcoma Biopsy Specimens Reveals Unique Viral Diversity.</title>
        <authorList>
            <person name="Olp L.N."/>
            <person name="Jeanniard A."/>
            <person name="Marimo C."/>
            <person name="West J.T."/>
            <person name="Wood C."/>
        </authorList>
    </citation>
    <scope>NUCLEOTIDE SEQUENCE</scope>
    <source>
        <strain evidence="3">ZM027</strain>
        <strain evidence="4">ZM102</strain>
        <strain evidence="5">ZM106</strain>
        <strain evidence="6">ZM108</strain>
        <strain evidence="7">ZM114</strain>
        <strain evidence="8">ZM117</strain>
        <strain evidence="9">ZM121</strain>
        <strain evidence="10">ZM123</strain>
        <strain evidence="11">ZM130</strain>
    </source>
</reference>
<name>A0A0N9RV21_HHV8</name>
<proteinExistence type="inferred from homology"/>
<dbReference type="EMBL" id="KT271465">
    <property type="protein sequence ID" value="ALH45270.1"/>
    <property type="molecule type" value="Genomic_DNA"/>
</dbReference>
<feature type="transmembrane region" description="Helical" evidence="2">
    <location>
        <begin position="295"/>
        <end position="313"/>
    </location>
</feature>
<evidence type="ECO:0000313" key="15">
    <source>
        <dbReference type="EMBL" id="QLI56270.1"/>
    </source>
</evidence>
<dbReference type="Pfam" id="PF04633">
    <property type="entry name" value="Herpes_BMRF2"/>
    <property type="match status" value="1"/>
</dbReference>
<organismHost>
    <name type="scientific">Homo sapiens</name>
    <name type="common">Human</name>
    <dbReference type="NCBI Taxonomy" id="9606"/>
</organismHost>
<keyword evidence="2" id="KW-0472">Membrane</keyword>
<feature type="transmembrane region" description="Helical" evidence="2">
    <location>
        <begin position="157"/>
        <end position="177"/>
    </location>
</feature>
<evidence type="ECO:0000313" key="4">
    <source>
        <dbReference type="EMBL" id="ALH44568.1"/>
    </source>
</evidence>
<comment type="similarity">
    <text evidence="1">Belongs to the herpesviridae BMRF2 family.</text>
</comment>
<reference evidence="12" key="3">
    <citation type="submission" date="2020-07" db="EMBL/GenBank/DDBJ databases">
        <title>Tumor-specific changes in Kaposi sarcoma-associated herpesvirus genomes in Ugandan adults with Kaposi sarcoma.</title>
        <authorList>
            <person name="Goldman J.D."/>
            <person name="Zhao H."/>
            <person name="Pankow A.P."/>
            <person name="Okuku F."/>
            <person name="Schmitt M.W."/>
            <person name="Chen L.H."/>
            <person name="Hill C.A."/>
            <person name="Casper C."/>
            <person name="Phipps W.T."/>
            <person name="Mullins J.I."/>
        </authorList>
    </citation>
    <scope>NUCLEOTIDE SEQUENCE</scope>
    <source>
        <strain evidence="12">U020-B</strain>
        <strain evidence="13">U020-C</strain>
        <strain evidence="14">U020-o1</strain>
        <strain evidence="15">U023-o1</strain>
    </source>
</reference>
<feature type="transmembrane region" description="Helical" evidence="2">
    <location>
        <begin position="219"/>
        <end position="243"/>
    </location>
</feature>
<feature type="transmembrane region" description="Helical" evidence="2">
    <location>
        <begin position="47"/>
        <end position="66"/>
    </location>
</feature>
<dbReference type="EMBL" id="KT271457">
    <property type="protein sequence ID" value="ALH44568.1"/>
    <property type="molecule type" value="Genomic_DNA"/>
</dbReference>
<dbReference type="EMBL" id="MT510667">
    <property type="protein sequence ID" value="QLI56091.1"/>
    <property type="molecule type" value="Genomic_DNA"/>
</dbReference>
<dbReference type="EMBL" id="KT271460">
    <property type="protein sequence ID" value="ALH44832.1"/>
    <property type="molecule type" value="Genomic_DNA"/>
</dbReference>
<evidence type="ECO:0000256" key="2">
    <source>
        <dbReference type="SAM" id="Phobius"/>
    </source>
</evidence>
<protein>
    <submittedName>
        <fullName evidence="4">ORF58</fullName>
    </submittedName>
</protein>
<keyword evidence="2" id="KW-0812">Transmembrane</keyword>
<evidence type="ECO:0000313" key="8">
    <source>
        <dbReference type="EMBL" id="ALH45008.1"/>
    </source>
</evidence>
<evidence type="ECO:0000313" key="11">
    <source>
        <dbReference type="EMBL" id="ALH45532.1"/>
    </source>
</evidence>
<dbReference type="InterPro" id="IPR006727">
    <property type="entry name" value="Herpes_BMRF2"/>
</dbReference>
<dbReference type="EMBL" id="KT271464">
    <property type="protein sequence ID" value="ALH45182.1"/>
    <property type="molecule type" value="Genomic_DNA"/>
</dbReference>
<reference evidence="12" key="2">
    <citation type="submission" date="2020-05" db="EMBL/GenBank/DDBJ databases">
        <authorList>
            <person name="Santiago J.C.A."/>
        </authorList>
    </citation>
    <scope>NUCLEOTIDE SEQUENCE</scope>
    <source>
        <strain evidence="12">U020-B</strain>
        <strain evidence="13">U020-C</strain>
        <strain evidence="14">U020-o1</strain>
        <strain evidence="15">U023-o1</strain>
    </source>
</reference>
<dbReference type="EMBL" id="KT271459">
    <property type="protein sequence ID" value="ALH44744.1"/>
    <property type="molecule type" value="Genomic_DNA"/>
</dbReference>
<sequence length="357" mass="39787">MCRLDSERALSLFSYLSGTLAATPFLWCFIFKSLYSFTLFTTEITAVFFWSLPVTHLALICMCLCPAAQKQLDRRLEWICASAVFVAVVCAAFSGFTFSRVPFIPGLCVLNCLLLLPYPLATATAVYQAPPIVHRYYELGFCGAFMVYYLLLFKKVFVSGVFWLPFIVFLVGGLLAFRHLEQHVYIRAGMQRRRAIFIMPGKYITYSVFQAWAYCRREVVVFVTLLLATLISTASIGLLTPVLIGLDKYMTLFYVGLLSCVGVSLASRRALFVLLPLAAVLLTLVHILGPDPDMLLVRSCLCCLFLVSMLAAMGVEIQLIRRKLHRALNAPQMVLALCTVGNLCISCLLSVINKVVG</sequence>
<dbReference type="EMBL" id="KT271458">
    <property type="protein sequence ID" value="ALH44656.1"/>
    <property type="molecule type" value="Genomic_DNA"/>
</dbReference>
<keyword evidence="2" id="KW-1133">Transmembrane helix</keyword>
<dbReference type="EMBL" id="KT271468">
    <property type="protein sequence ID" value="ALH45532.1"/>
    <property type="molecule type" value="Genomic_DNA"/>
</dbReference>
<feature type="transmembrane region" description="Helical" evidence="2">
    <location>
        <begin position="103"/>
        <end position="121"/>
    </location>
</feature>
<evidence type="ECO:0000313" key="5">
    <source>
        <dbReference type="EMBL" id="ALH44656.1"/>
    </source>
</evidence>
<organism evidence="4">
    <name type="scientific">Human herpesvirus 8</name>
    <name type="common">HHV-8</name>
    <name type="synonym">Kaposi's sarcoma-associated herpesvirus</name>
    <dbReference type="NCBI Taxonomy" id="37296"/>
    <lineage>
        <taxon>Viruses</taxon>
        <taxon>Duplodnaviria</taxon>
        <taxon>Heunggongvirae</taxon>
        <taxon>Peploviricota</taxon>
        <taxon>Herviviricetes</taxon>
        <taxon>Herpesvirales</taxon>
        <taxon>Orthoherpesviridae</taxon>
        <taxon>Gammaherpesvirinae</taxon>
        <taxon>Rhadinovirus</taxon>
        <taxon>Rhadinovirus humangamma8</taxon>
    </lineage>
</organism>
<dbReference type="EMBL" id="KT271454">
    <property type="protein sequence ID" value="ALH44305.1"/>
    <property type="molecule type" value="Genomic_DNA"/>
</dbReference>
<evidence type="ECO:0000313" key="3">
    <source>
        <dbReference type="EMBL" id="ALH44305.1"/>
    </source>
</evidence>